<dbReference type="InterPro" id="IPR029787">
    <property type="entry name" value="Nucleotide_cyclase"/>
</dbReference>
<evidence type="ECO:0000256" key="4">
    <source>
        <dbReference type="SAM" id="Coils"/>
    </source>
</evidence>
<feature type="transmembrane region" description="Helical" evidence="5">
    <location>
        <begin position="314"/>
        <end position="336"/>
    </location>
</feature>
<reference evidence="7 8" key="1">
    <citation type="submission" date="2018-07" db="EMBL/GenBank/DDBJ databases">
        <title>Genomic Encyclopedia of Type Strains, Phase IV (KMG-IV): sequencing the most valuable type-strain genomes for metagenomic binning, comparative biology and taxonomic classification.</title>
        <authorList>
            <person name="Goeker M."/>
        </authorList>
    </citation>
    <scope>NUCLEOTIDE SEQUENCE [LARGE SCALE GENOMIC DNA]</scope>
    <source>
        <strain evidence="7 8">DSM 103736</strain>
    </source>
</reference>
<keyword evidence="5" id="KW-0472">Membrane</keyword>
<organism evidence="7 8">
    <name type="scientific">Enterobacillus tribolii</name>
    <dbReference type="NCBI Taxonomy" id="1487935"/>
    <lineage>
        <taxon>Bacteria</taxon>
        <taxon>Pseudomonadati</taxon>
        <taxon>Pseudomonadota</taxon>
        <taxon>Gammaproteobacteria</taxon>
        <taxon>Enterobacterales</taxon>
        <taxon>Hafniaceae</taxon>
        <taxon>Enterobacillus</taxon>
    </lineage>
</organism>
<dbReference type="NCBIfam" id="TIGR00254">
    <property type="entry name" value="GGDEF"/>
    <property type="match status" value="1"/>
</dbReference>
<keyword evidence="4" id="KW-0175">Coiled coil</keyword>
<feature type="transmembrane region" description="Helical" evidence="5">
    <location>
        <begin position="6"/>
        <end position="29"/>
    </location>
</feature>
<dbReference type="OrthoDB" id="5496380at2"/>
<proteinExistence type="predicted"/>
<dbReference type="SMART" id="SM00267">
    <property type="entry name" value="GGDEF"/>
    <property type="match status" value="1"/>
</dbReference>
<keyword evidence="5" id="KW-1133">Transmembrane helix</keyword>
<evidence type="ECO:0000259" key="6">
    <source>
        <dbReference type="PROSITE" id="PS50887"/>
    </source>
</evidence>
<gene>
    <name evidence="7" type="ORF">C8D90_107240</name>
</gene>
<evidence type="ECO:0000313" key="7">
    <source>
        <dbReference type="EMBL" id="RDK89587.1"/>
    </source>
</evidence>
<keyword evidence="5" id="KW-0812">Transmembrane</keyword>
<dbReference type="RefSeq" id="WP_115459455.1">
    <property type="nucleotide sequence ID" value="NZ_QRAP01000007.1"/>
</dbReference>
<dbReference type="SUPFAM" id="SSF55073">
    <property type="entry name" value="Nucleotide cyclase"/>
    <property type="match status" value="1"/>
</dbReference>
<dbReference type="EMBL" id="QRAP01000007">
    <property type="protein sequence ID" value="RDK89587.1"/>
    <property type="molecule type" value="Genomic_DNA"/>
</dbReference>
<protein>
    <recommendedName>
        <fullName evidence="2">diguanylate cyclase</fullName>
        <ecNumber evidence="2">2.7.7.65</ecNumber>
    </recommendedName>
</protein>
<dbReference type="AlphaFoldDB" id="A0A370QMI4"/>
<dbReference type="EC" id="2.7.7.65" evidence="2"/>
<evidence type="ECO:0000256" key="2">
    <source>
        <dbReference type="ARBA" id="ARBA00012528"/>
    </source>
</evidence>
<comment type="pathway">
    <text evidence="1">Purine metabolism; 3',5'-cyclic di-GMP biosynthesis.</text>
</comment>
<feature type="domain" description="GGDEF" evidence="6">
    <location>
        <begin position="432"/>
        <end position="565"/>
    </location>
</feature>
<comment type="caution">
    <text evidence="7">The sequence shown here is derived from an EMBL/GenBank/DDBJ whole genome shotgun (WGS) entry which is preliminary data.</text>
</comment>
<dbReference type="GO" id="GO:0043709">
    <property type="term" value="P:cell adhesion involved in single-species biofilm formation"/>
    <property type="evidence" value="ECO:0007669"/>
    <property type="project" value="TreeGrafter"/>
</dbReference>
<dbReference type="InterPro" id="IPR050469">
    <property type="entry name" value="Diguanylate_Cyclase"/>
</dbReference>
<dbReference type="Proteomes" id="UP000254848">
    <property type="component" value="Unassembled WGS sequence"/>
</dbReference>
<keyword evidence="8" id="KW-1185">Reference proteome</keyword>
<dbReference type="CDD" id="cd01949">
    <property type="entry name" value="GGDEF"/>
    <property type="match status" value="1"/>
</dbReference>
<comment type="catalytic activity">
    <reaction evidence="3">
        <text>2 GTP = 3',3'-c-di-GMP + 2 diphosphate</text>
        <dbReference type="Rhea" id="RHEA:24898"/>
        <dbReference type="ChEBI" id="CHEBI:33019"/>
        <dbReference type="ChEBI" id="CHEBI:37565"/>
        <dbReference type="ChEBI" id="CHEBI:58805"/>
        <dbReference type="EC" id="2.7.7.65"/>
    </reaction>
</comment>
<evidence type="ECO:0000256" key="3">
    <source>
        <dbReference type="ARBA" id="ARBA00034247"/>
    </source>
</evidence>
<dbReference type="GO" id="GO:0052621">
    <property type="term" value="F:diguanylate cyclase activity"/>
    <property type="evidence" value="ECO:0007669"/>
    <property type="project" value="UniProtKB-EC"/>
</dbReference>
<dbReference type="PANTHER" id="PTHR45138:SF9">
    <property type="entry name" value="DIGUANYLATE CYCLASE DGCM-RELATED"/>
    <property type="match status" value="1"/>
</dbReference>
<dbReference type="GO" id="GO:1902201">
    <property type="term" value="P:negative regulation of bacterial-type flagellum-dependent cell motility"/>
    <property type="evidence" value="ECO:0007669"/>
    <property type="project" value="TreeGrafter"/>
</dbReference>
<evidence type="ECO:0000256" key="5">
    <source>
        <dbReference type="SAM" id="Phobius"/>
    </source>
</evidence>
<evidence type="ECO:0000256" key="1">
    <source>
        <dbReference type="ARBA" id="ARBA00004665"/>
    </source>
</evidence>
<evidence type="ECO:0000313" key="8">
    <source>
        <dbReference type="Proteomes" id="UP000254848"/>
    </source>
</evidence>
<dbReference type="InterPro" id="IPR043128">
    <property type="entry name" value="Rev_trsase/Diguanyl_cyclase"/>
</dbReference>
<dbReference type="PANTHER" id="PTHR45138">
    <property type="entry name" value="REGULATORY COMPONENTS OF SENSORY TRANSDUCTION SYSTEM"/>
    <property type="match status" value="1"/>
</dbReference>
<sequence>MKLKTLIYIFTVTLVFFFGIFIFSSLATARDAFSRNQLNLQKVNQLYELTQTFQASLLSHRLKKFSLISDYITRDRISNAEENLRRSMQSLISAPEEEDNDDPMTEKARSLFDKTAMVVYQLIRNDNLEISAAGRDIHSQLNINSASYINELNNLYFMYAYDTTFSDTHSYLFIESIRVNNRMDLTLTELVDQIVDLKRNASDRKHTYLKAIELIGVLDSLRARLVFIISTEPSYSSVDITRVRRLIDMLSKEHMLKFAAFLTDSLDEPTESELDNYYAYSLQLRQLSSEFIEDSFAQEKQNLKQKIYASQAQLYGMISLSWLLALFIIMPVLIFASKITAWLTLTNKNIIKLSRGDLSIQPDATMVTGELLAISNAINQLRLDQIEKRQLEADKQTLIDELLNSSFIDPLTNIYNRRKFFNECSQIPLQRYPLVFCLIDIDNFKQLNDRYGHDVGDQALIAFSHTLTTVLGEDAVYCRYGGEEFAIVAPSASSQEALQRIDHLRTQTELLRIGTSRGGEIGFTISCGIANIISYATINLAIKQADEALYFSKKSGKNRVSFYQNDGFVFLQTR</sequence>
<dbReference type="InterPro" id="IPR000160">
    <property type="entry name" value="GGDEF_dom"/>
</dbReference>
<dbReference type="PROSITE" id="PS50887">
    <property type="entry name" value="GGDEF"/>
    <property type="match status" value="1"/>
</dbReference>
<accession>A0A370QMI4</accession>
<dbReference type="Gene3D" id="3.30.70.270">
    <property type="match status" value="1"/>
</dbReference>
<dbReference type="GO" id="GO:0005886">
    <property type="term" value="C:plasma membrane"/>
    <property type="evidence" value="ECO:0007669"/>
    <property type="project" value="TreeGrafter"/>
</dbReference>
<dbReference type="Pfam" id="PF00990">
    <property type="entry name" value="GGDEF"/>
    <property type="match status" value="1"/>
</dbReference>
<name>A0A370QMI4_9GAMM</name>
<feature type="coiled-coil region" evidence="4">
    <location>
        <begin position="374"/>
        <end position="401"/>
    </location>
</feature>